<organism evidence="2 3">
    <name type="scientific">Crocodylus porosus</name>
    <name type="common">Saltwater crocodile</name>
    <name type="synonym">Estuarine crocodile</name>
    <dbReference type="NCBI Taxonomy" id="8502"/>
    <lineage>
        <taxon>Eukaryota</taxon>
        <taxon>Metazoa</taxon>
        <taxon>Chordata</taxon>
        <taxon>Craniata</taxon>
        <taxon>Vertebrata</taxon>
        <taxon>Euteleostomi</taxon>
        <taxon>Archelosauria</taxon>
        <taxon>Archosauria</taxon>
        <taxon>Crocodylia</taxon>
        <taxon>Longirostres</taxon>
        <taxon>Crocodylidae</taxon>
        <taxon>Crocodylus</taxon>
    </lineage>
</organism>
<dbReference type="InterPro" id="IPR035892">
    <property type="entry name" value="C2_domain_sf"/>
</dbReference>
<name>A0A7M4EMG4_CROPO</name>
<evidence type="ECO:0000313" key="3">
    <source>
        <dbReference type="Proteomes" id="UP000594220"/>
    </source>
</evidence>
<protein>
    <recommendedName>
        <fullName evidence="1">C2 domain-containing protein</fullName>
    </recommendedName>
</protein>
<reference evidence="2" key="1">
    <citation type="submission" date="2025-08" db="UniProtKB">
        <authorList>
            <consortium name="Ensembl"/>
        </authorList>
    </citation>
    <scope>IDENTIFICATION</scope>
</reference>
<evidence type="ECO:0000259" key="1">
    <source>
        <dbReference type="PROSITE" id="PS50004"/>
    </source>
</evidence>
<sequence>RHLTTCRRSSLTAATPENSDCFSQSLNPRSDAEFWNLTLSNLPASETILSKENANSHISMAALSLPHFPKAQSFYGFYTLRRKESIFHSDPSSLTSCLLVPPNSGVNTCYKRLASSPINTRHSSGYMYSQRQTTWDCDTGFSTDSSPFSFPFLKRSLSRSYPSVAVFSSEGSVCRRRQKKQIQRAKEHSSSPEEVSESTVFLDRNEILRLSSKYCHDRRNFRIHLISAEGLYDASIGSTRVNCCIIFCLVPGKTQKQRSTIIKRSRNPIFNEHFVFNDIAKNDLLSQSVKIIAVNKAFVKRHYILGKCQLCLVSML</sequence>
<dbReference type="InterPro" id="IPR043549">
    <property type="entry name" value="C2C4C/C2C4D"/>
</dbReference>
<evidence type="ECO:0000313" key="2">
    <source>
        <dbReference type="Ensembl" id="ENSCPRP00005012104.1"/>
    </source>
</evidence>
<dbReference type="Proteomes" id="UP000594220">
    <property type="component" value="Unplaced"/>
</dbReference>
<proteinExistence type="predicted"/>
<dbReference type="PANTHER" id="PTHR46291">
    <property type="entry name" value="C2 DOMAIN-CONTAINING PROTEIN"/>
    <property type="match status" value="1"/>
</dbReference>
<dbReference type="Gene3D" id="2.60.40.150">
    <property type="entry name" value="C2 domain"/>
    <property type="match status" value="1"/>
</dbReference>
<dbReference type="OMA" id="AFDQDFC"/>
<dbReference type="SUPFAM" id="SSF49562">
    <property type="entry name" value="C2 domain (Calcium/lipid-binding domain, CaLB)"/>
    <property type="match status" value="1"/>
</dbReference>
<accession>A0A7M4EMG4</accession>
<feature type="domain" description="C2" evidence="1">
    <location>
        <begin position="204"/>
        <end position="316"/>
    </location>
</feature>
<keyword evidence="3" id="KW-1185">Reference proteome</keyword>
<dbReference type="AlphaFoldDB" id="A0A7M4EMG4"/>
<dbReference type="Pfam" id="PF00168">
    <property type="entry name" value="C2"/>
    <property type="match status" value="1"/>
</dbReference>
<dbReference type="InterPro" id="IPR000008">
    <property type="entry name" value="C2_dom"/>
</dbReference>
<dbReference type="GeneTree" id="ENSGT00950000183152"/>
<dbReference type="PANTHER" id="PTHR46291:SF8">
    <property type="entry name" value="C2 DOMAIN-CONTAINING PROTEIN"/>
    <property type="match status" value="1"/>
</dbReference>
<dbReference type="PROSITE" id="PS50004">
    <property type="entry name" value="C2"/>
    <property type="match status" value="1"/>
</dbReference>
<reference evidence="2" key="2">
    <citation type="submission" date="2025-09" db="UniProtKB">
        <authorList>
            <consortium name="Ensembl"/>
        </authorList>
    </citation>
    <scope>IDENTIFICATION</scope>
</reference>
<dbReference type="Ensembl" id="ENSCPRT00005014260.1">
    <property type="protein sequence ID" value="ENSCPRP00005012104.1"/>
    <property type="gene ID" value="ENSCPRG00005008618.1"/>
</dbReference>
<dbReference type="CDD" id="cd00030">
    <property type="entry name" value="C2"/>
    <property type="match status" value="1"/>
</dbReference>